<feature type="domain" description="START" evidence="3">
    <location>
        <begin position="137"/>
        <end position="331"/>
    </location>
</feature>
<dbReference type="EMBL" id="JANBOJ010000062">
    <property type="protein sequence ID" value="KAJ1723537.1"/>
    <property type="molecule type" value="Genomic_DNA"/>
</dbReference>
<dbReference type="Gene3D" id="3.30.530.20">
    <property type="match status" value="1"/>
</dbReference>
<proteinExistence type="predicted"/>
<dbReference type="GO" id="GO:0008289">
    <property type="term" value="F:lipid binding"/>
    <property type="evidence" value="ECO:0007669"/>
    <property type="project" value="InterPro"/>
</dbReference>
<dbReference type="GO" id="GO:0005737">
    <property type="term" value="C:cytoplasm"/>
    <property type="evidence" value="ECO:0007669"/>
    <property type="project" value="UniProtKB-ARBA"/>
</dbReference>
<organism evidence="4 5">
    <name type="scientific">Coemansia erecta</name>
    <dbReference type="NCBI Taxonomy" id="147472"/>
    <lineage>
        <taxon>Eukaryota</taxon>
        <taxon>Fungi</taxon>
        <taxon>Fungi incertae sedis</taxon>
        <taxon>Zoopagomycota</taxon>
        <taxon>Kickxellomycotina</taxon>
        <taxon>Kickxellomycetes</taxon>
        <taxon>Kickxellales</taxon>
        <taxon>Kickxellaceae</taxon>
        <taxon>Coemansia</taxon>
    </lineage>
</organism>
<dbReference type="CDD" id="cd00177">
    <property type="entry name" value="START"/>
    <property type="match status" value="1"/>
</dbReference>
<evidence type="ECO:0000259" key="3">
    <source>
        <dbReference type="PROSITE" id="PS50848"/>
    </source>
</evidence>
<dbReference type="InterPro" id="IPR051213">
    <property type="entry name" value="START_lipid_transfer"/>
</dbReference>
<dbReference type="Proteomes" id="UP001149813">
    <property type="component" value="Unassembled WGS sequence"/>
</dbReference>
<evidence type="ECO:0000256" key="1">
    <source>
        <dbReference type="SAM" id="MobiDB-lite"/>
    </source>
</evidence>
<dbReference type="PROSITE" id="PS50848">
    <property type="entry name" value="START"/>
    <property type="match status" value="1"/>
</dbReference>
<dbReference type="SUPFAM" id="SSF55961">
    <property type="entry name" value="Bet v1-like"/>
    <property type="match status" value="1"/>
</dbReference>
<reference evidence="4" key="1">
    <citation type="submission" date="2022-07" db="EMBL/GenBank/DDBJ databases">
        <title>Phylogenomic reconstructions and comparative analyses of Kickxellomycotina fungi.</title>
        <authorList>
            <person name="Reynolds N.K."/>
            <person name="Stajich J.E."/>
            <person name="Barry K."/>
            <person name="Grigoriev I.V."/>
            <person name="Crous P."/>
            <person name="Smith M.E."/>
        </authorList>
    </citation>
    <scope>NUCLEOTIDE SEQUENCE</scope>
    <source>
        <strain evidence="4">NBRC 32514</strain>
    </source>
</reference>
<dbReference type="AlphaFoldDB" id="A0A9W8CU59"/>
<protein>
    <recommendedName>
        <fullName evidence="3">START domain-containing protein</fullName>
    </recommendedName>
</protein>
<evidence type="ECO:0000313" key="4">
    <source>
        <dbReference type="EMBL" id="KAJ1723537.1"/>
    </source>
</evidence>
<accession>A0A9W8CU59</accession>
<dbReference type="PANTHER" id="PTHR19308:SF14">
    <property type="entry name" value="START DOMAIN-CONTAINING PROTEIN"/>
    <property type="match status" value="1"/>
</dbReference>
<dbReference type="InterPro" id="IPR002913">
    <property type="entry name" value="START_lipid-bd_dom"/>
</dbReference>
<sequence>MQSSSNTSAAQSGFSEHRAVANDIIYVDALQYPLDRLHYSLFQLLFCVLVPAALNVVKGPQKPAVLSQGTPKSQGALMRDKMHLQDQTLQPQTTEQSAAGPSEPTAPHKYTAKCAELEKTFLQLATQDDSNAASSPWIPLTTVSKPYSIAVQGHVSKPFCFRITFYAPTTPATAFDLLADVLRRPEWDELTETTKIIEKLGQGDAIHYVKAKAIWPTASRDSLLLSHITSVDINGTAAHDRSKRAYMNVSQSIVDDRVPERDAEGIVRMEAGIAGQLITQATSADKARLGLEGEQWCRVVQIADGDLKGWIPKSVIKFIATQALPRSLTKVCQQLALLPPSLDSQLVCRMNAQPGMAAPLPALPETVEKKRAEVQRPASSLSAATSGLRMVRSAGSRNRWLVWIKIILKYAAPSIIAAITSVIVSLIIQRRWKIK</sequence>
<comment type="caution">
    <text evidence="4">The sequence shown here is derived from an EMBL/GenBank/DDBJ whole genome shotgun (WGS) entry which is preliminary data.</text>
</comment>
<keyword evidence="5" id="KW-1185">Reference proteome</keyword>
<feature type="transmembrane region" description="Helical" evidence="2">
    <location>
        <begin position="407"/>
        <end position="428"/>
    </location>
</feature>
<dbReference type="OrthoDB" id="333905at2759"/>
<feature type="compositionally biased region" description="Polar residues" evidence="1">
    <location>
        <begin position="87"/>
        <end position="99"/>
    </location>
</feature>
<dbReference type="Pfam" id="PF01852">
    <property type="entry name" value="START"/>
    <property type="match status" value="1"/>
</dbReference>
<evidence type="ECO:0000256" key="2">
    <source>
        <dbReference type="SAM" id="Phobius"/>
    </source>
</evidence>
<keyword evidence="2" id="KW-1133">Transmembrane helix</keyword>
<keyword evidence="2" id="KW-0472">Membrane</keyword>
<feature type="region of interest" description="Disordered" evidence="1">
    <location>
        <begin position="87"/>
        <end position="107"/>
    </location>
</feature>
<dbReference type="InterPro" id="IPR023393">
    <property type="entry name" value="START-like_dom_sf"/>
</dbReference>
<dbReference type="PANTHER" id="PTHR19308">
    <property type="entry name" value="PHOSPHATIDYLCHOLINE TRANSFER PROTEIN"/>
    <property type="match status" value="1"/>
</dbReference>
<gene>
    <name evidence="4" type="ORF">LPJ53_002106</name>
</gene>
<evidence type="ECO:0000313" key="5">
    <source>
        <dbReference type="Proteomes" id="UP001149813"/>
    </source>
</evidence>
<keyword evidence="2" id="KW-0812">Transmembrane</keyword>
<name>A0A9W8CU59_9FUNG</name>